<sequence length="86" mass="9938">MQTASVPGFIRTILIIVGIYYAFKILARLLMPFLLRKMVQKAEQSFKQQMNNPNPNSNQNQNTAASFEKPKPKKQVGEYIDYEEVE</sequence>
<feature type="region of interest" description="Disordered" evidence="1">
    <location>
        <begin position="45"/>
        <end position="86"/>
    </location>
</feature>
<proteinExistence type="predicted"/>
<keyword evidence="2" id="KW-0812">Transmembrane</keyword>
<dbReference type="AlphaFoldDB" id="A0A328WVP1"/>
<accession>A0A328WVP1</accession>
<evidence type="ECO:0000256" key="1">
    <source>
        <dbReference type="SAM" id="MobiDB-lite"/>
    </source>
</evidence>
<reference evidence="3 4" key="1">
    <citation type="submission" date="2018-06" db="EMBL/GenBank/DDBJ databases">
        <title>Genomic Encyclopedia of Type Strains, Phase III (KMG-III): the genomes of soil and plant-associated and newly described type strains.</title>
        <authorList>
            <person name="Whitman W."/>
        </authorList>
    </citation>
    <scope>NUCLEOTIDE SEQUENCE [LARGE SCALE GENOMIC DNA]</scope>
    <source>
        <strain evidence="3 4">CGMCC 1.12504</strain>
    </source>
</reference>
<keyword evidence="2" id="KW-0472">Membrane</keyword>
<dbReference type="Proteomes" id="UP000249518">
    <property type="component" value="Unassembled WGS sequence"/>
</dbReference>
<keyword evidence="4" id="KW-1185">Reference proteome</keyword>
<organism evidence="3 4">
    <name type="scientific">Flavobacterium lacus</name>
    <dbReference type="NCBI Taxonomy" id="1353778"/>
    <lineage>
        <taxon>Bacteria</taxon>
        <taxon>Pseudomonadati</taxon>
        <taxon>Bacteroidota</taxon>
        <taxon>Flavobacteriia</taxon>
        <taxon>Flavobacteriales</taxon>
        <taxon>Flavobacteriaceae</taxon>
        <taxon>Flavobacterium</taxon>
    </lineage>
</organism>
<dbReference type="EMBL" id="QLSV01000005">
    <property type="protein sequence ID" value="RAR48547.1"/>
    <property type="molecule type" value="Genomic_DNA"/>
</dbReference>
<protein>
    <recommendedName>
        <fullName evidence="5">DUF4834 family protein</fullName>
    </recommendedName>
</protein>
<name>A0A328WVP1_9FLAO</name>
<dbReference type="RefSeq" id="WP_112085735.1">
    <property type="nucleotide sequence ID" value="NZ_QLSV01000005.1"/>
</dbReference>
<feature type="compositionally biased region" description="Low complexity" evidence="1">
    <location>
        <begin position="48"/>
        <end position="62"/>
    </location>
</feature>
<feature type="transmembrane region" description="Helical" evidence="2">
    <location>
        <begin position="12"/>
        <end position="31"/>
    </location>
</feature>
<dbReference type="OrthoDB" id="1123055at2"/>
<gene>
    <name evidence="3" type="ORF">B0I10_105158</name>
</gene>
<evidence type="ECO:0000313" key="4">
    <source>
        <dbReference type="Proteomes" id="UP000249518"/>
    </source>
</evidence>
<evidence type="ECO:0000256" key="2">
    <source>
        <dbReference type="SAM" id="Phobius"/>
    </source>
</evidence>
<comment type="caution">
    <text evidence="3">The sequence shown here is derived from an EMBL/GenBank/DDBJ whole genome shotgun (WGS) entry which is preliminary data.</text>
</comment>
<evidence type="ECO:0000313" key="3">
    <source>
        <dbReference type="EMBL" id="RAR48547.1"/>
    </source>
</evidence>
<keyword evidence="2" id="KW-1133">Transmembrane helix</keyword>
<evidence type="ECO:0008006" key="5">
    <source>
        <dbReference type="Google" id="ProtNLM"/>
    </source>
</evidence>